<organism evidence="1 2">
    <name type="scientific">Marinifilum breve</name>
    <dbReference type="NCBI Taxonomy" id="2184082"/>
    <lineage>
        <taxon>Bacteria</taxon>
        <taxon>Pseudomonadati</taxon>
        <taxon>Bacteroidota</taxon>
        <taxon>Bacteroidia</taxon>
        <taxon>Marinilabiliales</taxon>
        <taxon>Marinifilaceae</taxon>
    </lineage>
</organism>
<dbReference type="OrthoDB" id="1117006at2"/>
<dbReference type="RefSeq" id="WP_110362199.1">
    <property type="nucleotide sequence ID" value="NZ_QFLI01000009.1"/>
</dbReference>
<dbReference type="Pfam" id="PF13365">
    <property type="entry name" value="Trypsin_2"/>
    <property type="match status" value="1"/>
</dbReference>
<dbReference type="InterPro" id="IPR009003">
    <property type="entry name" value="Peptidase_S1_PA"/>
</dbReference>
<proteinExistence type="predicted"/>
<dbReference type="AlphaFoldDB" id="A0A2V3ZTW2"/>
<protein>
    <recommendedName>
        <fullName evidence="3">Peptidase S1 domain-containing protein</fullName>
    </recommendedName>
</protein>
<comment type="caution">
    <text evidence="1">The sequence shown here is derived from an EMBL/GenBank/DDBJ whole genome shotgun (WGS) entry which is preliminary data.</text>
</comment>
<reference evidence="1 2" key="1">
    <citation type="submission" date="2018-05" db="EMBL/GenBank/DDBJ databases">
        <title>Marinifilum breve JC075T sp. nov., a marine bacterium isolated from Yongle Blue Hole in the South China Sea.</title>
        <authorList>
            <person name="Fu T."/>
        </authorList>
    </citation>
    <scope>NUCLEOTIDE SEQUENCE [LARGE SCALE GENOMIC DNA]</scope>
    <source>
        <strain evidence="1 2">JC075</strain>
    </source>
</reference>
<gene>
    <name evidence="1" type="ORF">DF185_17945</name>
</gene>
<dbReference type="Proteomes" id="UP000248079">
    <property type="component" value="Unassembled WGS sequence"/>
</dbReference>
<dbReference type="PROSITE" id="PS51257">
    <property type="entry name" value="PROKAR_LIPOPROTEIN"/>
    <property type="match status" value="1"/>
</dbReference>
<dbReference type="SUPFAM" id="SSF50494">
    <property type="entry name" value="Trypsin-like serine proteases"/>
    <property type="match status" value="1"/>
</dbReference>
<evidence type="ECO:0000313" key="2">
    <source>
        <dbReference type="Proteomes" id="UP000248079"/>
    </source>
</evidence>
<name>A0A2V3ZTW2_9BACT</name>
<evidence type="ECO:0008006" key="3">
    <source>
        <dbReference type="Google" id="ProtNLM"/>
    </source>
</evidence>
<keyword evidence="2" id="KW-1185">Reference proteome</keyword>
<evidence type="ECO:0000313" key="1">
    <source>
        <dbReference type="EMBL" id="PXX97851.1"/>
    </source>
</evidence>
<accession>A0A2V3ZTW2</accession>
<dbReference type="Gene3D" id="2.40.10.10">
    <property type="entry name" value="Trypsin-like serine proteases"/>
    <property type="match status" value="1"/>
</dbReference>
<dbReference type="InterPro" id="IPR043504">
    <property type="entry name" value="Peptidase_S1_PA_chymotrypsin"/>
</dbReference>
<dbReference type="EMBL" id="QFLI01000009">
    <property type="protein sequence ID" value="PXX97851.1"/>
    <property type="molecule type" value="Genomic_DNA"/>
</dbReference>
<sequence>MKNLALLSISIVLMFGCRNAPQVIKESWTDKPVSSWPNFALTNEISFSDTTYYDIANSFLVSTGSDTIGISCKHMFFLFEELGLSSVDLGDSFESWQMYPKNQKERRVAIKRLINTNPQEQIGQYNTMKVRDWILFELEKQNNQLYPLKIRYTAVQRNETVYAVGWGWEQKDISKPSIRKLQCYKNLDDYFYAQTIKADIHPKGTSGSPVIDKNGYLVGIVSGQEGNMTVIGGIKYLTMMFDKYGIKYNLSNQ</sequence>